<dbReference type="InterPro" id="IPR039422">
    <property type="entry name" value="MarR/SlyA-like"/>
</dbReference>
<dbReference type="PANTHER" id="PTHR33164:SF101">
    <property type="entry name" value="TRANSCRIPTIONAL REPRESSOR MPRA"/>
    <property type="match status" value="1"/>
</dbReference>
<dbReference type="Gene3D" id="1.10.10.10">
    <property type="entry name" value="Winged helix-like DNA-binding domain superfamily/Winged helix DNA-binding domain"/>
    <property type="match status" value="1"/>
</dbReference>
<dbReference type="SUPFAM" id="SSF46785">
    <property type="entry name" value="Winged helix' DNA-binding domain"/>
    <property type="match status" value="1"/>
</dbReference>
<protein>
    <submittedName>
        <fullName evidence="2">MarR family transcriptional regulator</fullName>
    </submittedName>
</protein>
<dbReference type="EMBL" id="DRLD01000126">
    <property type="protein sequence ID" value="HED09965.1"/>
    <property type="molecule type" value="Genomic_DNA"/>
</dbReference>
<evidence type="ECO:0000313" key="2">
    <source>
        <dbReference type="EMBL" id="HED09965.1"/>
    </source>
</evidence>
<accession>A0A7V1LL58</accession>
<dbReference type="InterPro" id="IPR036388">
    <property type="entry name" value="WH-like_DNA-bd_sf"/>
</dbReference>
<dbReference type="PANTHER" id="PTHR33164">
    <property type="entry name" value="TRANSCRIPTIONAL REGULATOR, MARR FAMILY"/>
    <property type="match status" value="1"/>
</dbReference>
<dbReference type="SMART" id="SM00347">
    <property type="entry name" value="HTH_MARR"/>
    <property type="match status" value="1"/>
</dbReference>
<sequence>MKTLKERIKQQKFNSVAQEAFLSIFMTSTVLRDQFLNSIKGSGITMAQYNILHILKGAYPEGYPRYAISERMIERAPDITRLIDRLIKRGLVERKQCQEDRRRSMAFITAEGLKLLEELDQRVNAFLREFEENTGAETLRQIVDMCEVILLKY</sequence>
<reference evidence="2" key="1">
    <citation type="journal article" date="2020" name="mSystems">
        <title>Genome- and Community-Level Interaction Insights into Carbon Utilization and Element Cycling Functions of Hydrothermarchaeota in Hydrothermal Sediment.</title>
        <authorList>
            <person name="Zhou Z."/>
            <person name="Liu Y."/>
            <person name="Xu W."/>
            <person name="Pan J."/>
            <person name="Luo Z.H."/>
            <person name="Li M."/>
        </authorList>
    </citation>
    <scope>NUCLEOTIDE SEQUENCE [LARGE SCALE GENOMIC DNA]</scope>
    <source>
        <strain evidence="2">HyVt-456</strain>
    </source>
</reference>
<dbReference type="GO" id="GO:0003700">
    <property type="term" value="F:DNA-binding transcription factor activity"/>
    <property type="evidence" value="ECO:0007669"/>
    <property type="project" value="InterPro"/>
</dbReference>
<dbReference type="PRINTS" id="PR00598">
    <property type="entry name" value="HTHMARR"/>
</dbReference>
<comment type="caution">
    <text evidence="2">The sequence shown here is derived from an EMBL/GenBank/DDBJ whole genome shotgun (WGS) entry which is preliminary data.</text>
</comment>
<dbReference type="InterPro" id="IPR000835">
    <property type="entry name" value="HTH_MarR-typ"/>
</dbReference>
<name>A0A7V1LL58_CALAY</name>
<proteinExistence type="predicted"/>
<dbReference type="InterPro" id="IPR036390">
    <property type="entry name" value="WH_DNA-bd_sf"/>
</dbReference>
<dbReference type="Proteomes" id="UP000886005">
    <property type="component" value="Unassembled WGS sequence"/>
</dbReference>
<dbReference type="GO" id="GO:0006950">
    <property type="term" value="P:response to stress"/>
    <property type="evidence" value="ECO:0007669"/>
    <property type="project" value="TreeGrafter"/>
</dbReference>
<dbReference type="PROSITE" id="PS50995">
    <property type="entry name" value="HTH_MARR_2"/>
    <property type="match status" value="1"/>
</dbReference>
<feature type="domain" description="HTH marR-type" evidence="1">
    <location>
        <begin position="17"/>
        <end position="151"/>
    </location>
</feature>
<dbReference type="Pfam" id="PF01047">
    <property type="entry name" value="MarR"/>
    <property type="match status" value="1"/>
</dbReference>
<gene>
    <name evidence="2" type="ORF">ENJ10_04710</name>
</gene>
<evidence type="ECO:0000259" key="1">
    <source>
        <dbReference type="PROSITE" id="PS50995"/>
    </source>
</evidence>
<organism evidence="2">
    <name type="scientific">Caldithrix abyssi</name>
    <dbReference type="NCBI Taxonomy" id="187145"/>
    <lineage>
        <taxon>Bacteria</taxon>
        <taxon>Pseudomonadati</taxon>
        <taxon>Calditrichota</taxon>
        <taxon>Calditrichia</taxon>
        <taxon>Calditrichales</taxon>
        <taxon>Calditrichaceae</taxon>
        <taxon>Caldithrix</taxon>
    </lineage>
</organism>
<dbReference type="AlphaFoldDB" id="A0A7V1LL58"/>